<protein>
    <submittedName>
        <fullName evidence="7">Uncharacterized protein</fullName>
    </submittedName>
</protein>
<dbReference type="Proteomes" id="UP000485058">
    <property type="component" value="Unassembled WGS sequence"/>
</dbReference>
<evidence type="ECO:0000256" key="3">
    <source>
        <dbReference type="ARBA" id="ARBA00022692"/>
    </source>
</evidence>
<feature type="transmembrane region" description="Helical" evidence="6">
    <location>
        <begin position="96"/>
        <end position="112"/>
    </location>
</feature>
<keyword evidence="8" id="KW-1185">Reference proteome</keyword>
<reference evidence="7 8" key="1">
    <citation type="submission" date="2020-02" db="EMBL/GenBank/DDBJ databases">
        <title>Draft genome sequence of Haematococcus lacustris strain NIES-144.</title>
        <authorList>
            <person name="Morimoto D."/>
            <person name="Nakagawa S."/>
            <person name="Yoshida T."/>
            <person name="Sawayama S."/>
        </authorList>
    </citation>
    <scope>NUCLEOTIDE SEQUENCE [LARGE SCALE GENOMIC DNA]</scope>
    <source>
        <strain evidence="7 8">NIES-144</strain>
    </source>
</reference>
<keyword evidence="5 6" id="KW-0472">Membrane</keyword>
<keyword evidence="3 6" id="KW-0812">Transmembrane</keyword>
<evidence type="ECO:0000256" key="2">
    <source>
        <dbReference type="ARBA" id="ARBA00007018"/>
    </source>
</evidence>
<evidence type="ECO:0000256" key="4">
    <source>
        <dbReference type="ARBA" id="ARBA00022989"/>
    </source>
</evidence>
<comment type="subcellular location">
    <subcellularLocation>
        <location evidence="1">Membrane</location>
        <topology evidence="1">Multi-pass membrane protein</topology>
    </subcellularLocation>
</comment>
<evidence type="ECO:0000256" key="5">
    <source>
        <dbReference type="ARBA" id="ARBA00023136"/>
    </source>
</evidence>
<dbReference type="AlphaFoldDB" id="A0A6A0AFE2"/>
<dbReference type="PANTHER" id="PTHR20855:SF52">
    <property type="entry name" value="ADIPONECTIN RECEPTOR PROTEIN"/>
    <property type="match status" value="1"/>
</dbReference>
<feature type="transmembrane region" description="Helical" evidence="6">
    <location>
        <begin position="12"/>
        <end position="31"/>
    </location>
</feature>
<dbReference type="GO" id="GO:0016020">
    <property type="term" value="C:membrane"/>
    <property type="evidence" value="ECO:0007669"/>
    <property type="project" value="UniProtKB-SubCell"/>
</dbReference>
<evidence type="ECO:0000256" key="1">
    <source>
        <dbReference type="ARBA" id="ARBA00004141"/>
    </source>
</evidence>
<gene>
    <name evidence="7" type="ORF">HaLaN_30391</name>
</gene>
<evidence type="ECO:0000313" key="7">
    <source>
        <dbReference type="EMBL" id="GFH31362.1"/>
    </source>
</evidence>
<dbReference type="GO" id="GO:0038023">
    <property type="term" value="F:signaling receptor activity"/>
    <property type="evidence" value="ECO:0007669"/>
    <property type="project" value="TreeGrafter"/>
</dbReference>
<dbReference type="InterPro" id="IPR004254">
    <property type="entry name" value="AdipoR/HlyIII-related"/>
</dbReference>
<keyword evidence="4 6" id="KW-1133">Transmembrane helix</keyword>
<evidence type="ECO:0000256" key="6">
    <source>
        <dbReference type="SAM" id="Phobius"/>
    </source>
</evidence>
<feature type="transmembrane region" description="Helical" evidence="6">
    <location>
        <begin position="71"/>
        <end position="90"/>
    </location>
</feature>
<feature type="non-terminal residue" evidence="7">
    <location>
        <position position="113"/>
    </location>
</feature>
<feature type="transmembrane region" description="Helical" evidence="6">
    <location>
        <begin position="37"/>
        <end position="59"/>
    </location>
</feature>
<sequence>QHISLMVWRFDYVGIALLIVASFYPPIYYGFMCQPGWAALYLSVITALGACCVAVSLLSRFQTPQWRATRAGMFAGLGLMGVIPVLHQLALNSHVWHVRAAVALIAIMGCTYL</sequence>
<feature type="non-terminal residue" evidence="7">
    <location>
        <position position="1"/>
    </location>
</feature>
<dbReference type="Pfam" id="PF03006">
    <property type="entry name" value="HlyIII"/>
    <property type="match status" value="1"/>
</dbReference>
<name>A0A6A0AFE2_HAELA</name>
<proteinExistence type="inferred from homology"/>
<evidence type="ECO:0000313" key="8">
    <source>
        <dbReference type="Proteomes" id="UP000485058"/>
    </source>
</evidence>
<comment type="similarity">
    <text evidence="2">Belongs to the ADIPOR family.</text>
</comment>
<dbReference type="PANTHER" id="PTHR20855">
    <property type="entry name" value="ADIPOR/PROGESTIN RECEPTOR-RELATED"/>
    <property type="match status" value="1"/>
</dbReference>
<comment type="caution">
    <text evidence="7">The sequence shown here is derived from an EMBL/GenBank/DDBJ whole genome shotgun (WGS) entry which is preliminary data.</text>
</comment>
<organism evidence="7 8">
    <name type="scientific">Haematococcus lacustris</name>
    <name type="common">Green alga</name>
    <name type="synonym">Haematococcus pluvialis</name>
    <dbReference type="NCBI Taxonomy" id="44745"/>
    <lineage>
        <taxon>Eukaryota</taxon>
        <taxon>Viridiplantae</taxon>
        <taxon>Chlorophyta</taxon>
        <taxon>core chlorophytes</taxon>
        <taxon>Chlorophyceae</taxon>
        <taxon>CS clade</taxon>
        <taxon>Chlamydomonadales</taxon>
        <taxon>Haematococcaceae</taxon>
        <taxon>Haematococcus</taxon>
    </lineage>
</organism>
<accession>A0A6A0AFE2</accession>
<dbReference type="GO" id="GO:0009744">
    <property type="term" value="P:response to sucrose"/>
    <property type="evidence" value="ECO:0007669"/>
    <property type="project" value="UniProtKB-ARBA"/>
</dbReference>
<dbReference type="EMBL" id="BLLF01005566">
    <property type="protein sequence ID" value="GFH31362.1"/>
    <property type="molecule type" value="Genomic_DNA"/>
</dbReference>